<dbReference type="AlphaFoldDB" id="A0A917WL32"/>
<dbReference type="Pfam" id="PF19735">
    <property type="entry name" value="DUF6225"/>
    <property type="match status" value="1"/>
</dbReference>
<dbReference type="Proteomes" id="UP000642070">
    <property type="component" value="Unassembled WGS sequence"/>
</dbReference>
<reference evidence="1" key="2">
    <citation type="submission" date="2020-09" db="EMBL/GenBank/DDBJ databases">
        <authorList>
            <person name="Sun Q."/>
            <person name="Ohkuma M."/>
        </authorList>
    </citation>
    <scope>NUCLEOTIDE SEQUENCE</scope>
    <source>
        <strain evidence="1">JCM 19831</strain>
    </source>
</reference>
<evidence type="ECO:0000313" key="2">
    <source>
        <dbReference type="Proteomes" id="UP000642070"/>
    </source>
</evidence>
<proteinExistence type="predicted"/>
<name>A0A917WL32_9ACTN</name>
<comment type="caution">
    <text evidence="1">The sequence shown here is derived from an EMBL/GenBank/DDBJ whole genome shotgun (WGS) entry which is preliminary data.</text>
</comment>
<gene>
    <name evidence="1" type="ORF">GCM10007977_011600</name>
</gene>
<protein>
    <submittedName>
        <fullName evidence="1">Uncharacterized protein</fullName>
    </submittedName>
</protein>
<dbReference type="EMBL" id="BMPI01000004">
    <property type="protein sequence ID" value="GGM12105.1"/>
    <property type="molecule type" value="Genomic_DNA"/>
</dbReference>
<keyword evidence="2" id="KW-1185">Reference proteome</keyword>
<sequence length="111" mass="12233">MRSRALSWLAATTGSDRVTASLALRIRIWANVSALAFDNNPRPVVFGPMAAITYRSNMAIDEPNCRYRHDIEQWTVGQLRHALSGLSDDTVLRVEVAQARRFHPPDGSGGG</sequence>
<reference evidence="1" key="1">
    <citation type="journal article" date="2014" name="Int. J. Syst. Evol. Microbiol.">
        <title>Complete genome sequence of Corynebacterium casei LMG S-19264T (=DSM 44701T), isolated from a smear-ripened cheese.</title>
        <authorList>
            <consortium name="US DOE Joint Genome Institute (JGI-PGF)"/>
            <person name="Walter F."/>
            <person name="Albersmeier A."/>
            <person name="Kalinowski J."/>
            <person name="Ruckert C."/>
        </authorList>
    </citation>
    <scope>NUCLEOTIDE SEQUENCE</scope>
    <source>
        <strain evidence="1">JCM 19831</strain>
    </source>
</reference>
<organism evidence="1 2">
    <name type="scientific">Dactylosporangium sucinum</name>
    <dbReference type="NCBI Taxonomy" id="1424081"/>
    <lineage>
        <taxon>Bacteria</taxon>
        <taxon>Bacillati</taxon>
        <taxon>Actinomycetota</taxon>
        <taxon>Actinomycetes</taxon>
        <taxon>Micromonosporales</taxon>
        <taxon>Micromonosporaceae</taxon>
        <taxon>Dactylosporangium</taxon>
    </lineage>
</organism>
<evidence type="ECO:0000313" key="1">
    <source>
        <dbReference type="EMBL" id="GGM12105.1"/>
    </source>
</evidence>
<accession>A0A917WL32</accession>
<dbReference type="InterPro" id="IPR045772">
    <property type="entry name" value="DUF6225"/>
</dbReference>